<sequence length="1009" mass="110412" precursor="true">MKTATVSPNRRRSWNPTVAQIMVAPLALALFVTSMAMHARAQEGDASNPFSRNRQPADLATEATQPQTTTPQHIAGKLALISDQWIEGQLLPSETGQLVWKNSRFVSPIVFDINSVRSLAVPTKQIENYPEQTVAIELHSRERCVGTLSAISDESIEIETADCGVLTLARDQVSRIYPLTNGKENSIYRGPDHLDRWIEVKKAMELAQEAQIQKVQLRNAAVAIRAAGQAPNQKQPEPKPEDNEPRWDDSTGVLTSQKSNTAIRRDDVLHTRSSVELEVEFAPDTDFVIELGTTEKTPIDALQGTFCLSVFNEQLVLVLELEESLSLIKLGDIDSFNGRLHFLIHLDQSKGEAKLINLTTGKVFDMPSVGETKLADRRSVRFTNYSGKLRIHSLFVRPYFAVDSTDNTDQDRIYKADKEIVEGQIVSVDGQSVTVKTGEEEVSVSLSNVIEIAPKQIAATPNADTDDDDQNTARRFNVFTTMGSLWSGQVVQTTDQSLILKSDFVAEPVEIKIAQLLRLSCINAKAKTETPEEGRAGNLEFETGKLSGVFIETPADNAGHPLWFKPNDAAQVALADSFEGKMRFLRAAMPKPTESQASRPVAQRPRAANPINLLSGLLRMSGGPTPPTVTESSVPDSPSLLYLKTGESVEIEPNKYAEKHFLFDSKESEKKDVHSDEIRAIVLSGYEAKVKIDGVALERFLTVPRRNKRDPPTHLLIATNGDLLRCRLLSIDEANVVVQAGFETLTLDRKVLAQVIWLDTPQVEDDENEPEASSVADHHPLRVIGKSGGRYHIAVQPSVVQGSMIKGNNAVLGKAAVDLESVDELLIGLVPADIGANGQYAKWQLKNANDIILPESDGGDSMQSALVGKEAPEVKLKMLDGEEFTIAKYRGKVLVLDFWATWCGPCIQAMPVIENTVQGFDPDSVQLVAVNLQETSDQIQEALKRMGIEPEVAMDRDGVAAARYEANAIPQTVVIDPDGVVQNVFVGAKGNLGEVLSAAISDALGAEDL</sequence>
<dbReference type="InterPro" id="IPR000866">
    <property type="entry name" value="AhpC/TSA"/>
</dbReference>
<dbReference type="SUPFAM" id="SSF52833">
    <property type="entry name" value="Thioredoxin-like"/>
    <property type="match status" value="1"/>
</dbReference>
<keyword evidence="2" id="KW-0732">Signal</keyword>
<feature type="signal peptide" evidence="2">
    <location>
        <begin position="1"/>
        <end position="41"/>
    </location>
</feature>
<dbReference type="OrthoDB" id="209942at2"/>
<accession>A0A517SUI0</accession>
<evidence type="ECO:0000313" key="5">
    <source>
        <dbReference type="Proteomes" id="UP000315003"/>
    </source>
</evidence>
<dbReference type="CDD" id="cd02966">
    <property type="entry name" value="TlpA_like_family"/>
    <property type="match status" value="1"/>
</dbReference>
<feature type="domain" description="Thioredoxin" evidence="3">
    <location>
        <begin position="865"/>
        <end position="1005"/>
    </location>
</feature>
<dbReference type="GO" id="GO:0016209">
    <property type="term" value="F:antioxidant activity"/>
    <property type="evidence" value="ECO:0007669"/>
    <property type="project" value="InterPro"/>
</dbReference>
<keyword evidence="5" id="KW-1185">Reference proteome</keyword>
<dbReference type="GO" id="GO:0016491">
    <property type="term" value="F:oxidoreductase activity"/>
    <property type="evidence" value="ECO:0007669"/>
    <property type="project" value="InterPro"/>
</dbReference>
<dbReference type="EMBL" id="CP036272">
    <property type="protein sequence ID" value="QDT59786.1"/>
    <property type="molecule type" value="Genomic_DNA"/>
</dbReference>
<dbReference type="PANTHER" id="PTHR42852:SF17">
    <property type="entry name" value="THIOREDOXIN-LIKE PROTEIN HI_1115"/>
    <property type="match status" value="1"/>
</dbReference>
<dbReference type="Gene3D" id="3.40.30.10">
    <property type="entry name" value="Glutaredoxin"/>
    <property type="match status" value="1"/>
</dbReference>
<dbReference type="AlphaFoldDB" id="A0A517SUI0"/>
<feature type="compositionally biased region" description="Basic and acidic residues" evidence="1">
    <location>
        <begin position="236"/>
        <end position="249"/>
    </location>
</feature>
<dbReference type="Pfam" id="PF00578">
    <property type="entry name" value="AhpC-TSA"/>
    <property type="match status" value="1"/>
</dbReference>
<feature type="chain" id="PRO_5022200080" evidence="2">
    <location>
        <begin position="42"/>
        <end position="1009"/>
    </location>
</feature>
<dbReference type="InterPro" id="IPR036249">
    <property type="entry name" value="Thioredoxin-like_sf"/>
</dbReference>
<gene>
    <name evidence="4" type="primary">resA_1</name>
    <name evidence="4" type="ORF">SV7mr_22960</name>
</gene>
<dbReference type="PROSITE" id="PS51352">
    <property type="entry name" value="THIOREDOXIN_2"/>
    <property type="match status" value="1"/>
</dbReference>
<dbReference type="Proteomes" id="UP000315003">
    <property type="component" value="Chromosome"/>
</dbReference>
<feature type="region of interest" description="Disordered" evidence="1">
    <location>
        <begin position="227"/>
        <end position="256"/>
    </location>
</feature>
<organism evidence="4 5">
    <name type="scientific">Stieleria bergensis</name>
    <dbReference type="NCBI Taxonomy" id="2528025"/>
    <lineage>
        <taxon>Bacteria</taxon>
        <taxon>Pseudomonadati</taxon>
        <taxon>Planctomycetota</taxon>
        <taxon>Planctomycetia</taxon>
        <taxon>Pirellulales</taxon>
        <taxon>Pirellulaceae</taxon>
        <taxon>Stieleria</taxon>
    </lineage>
</organism>
<evidence type="ECO:0000259" key="3">
    <source>
        <dbReference type="PROSITE" id="PS51352"/>
    </source>
</evidence>
<dbReference type="RefSeq" id="WP_145271875.1">
    <property type="nucleotide sequence ID" value="NZ_CP036272.1"/>
</dbReference>
<name>A0A517SUI0_9BACT</name>
<evidence type="ECO:0000256" key="2">
    <source>
        <dbReference type="SAM" id="SignalP"/>
    </source>
</evidence>
<dbReference type="InterPro" id="IPR013766">
    <property type="entry name" value="Thioredoxin_domain"/>
</dbReference>
<dbReference type="PANTHER" id="PTHR42852">
    <property type="entry name" value="THIOL:DISULFIDE INTERCHANGE PROTEIN DSBE"/>
    <property type="match status" value="1"/>
</dbReference>
<proteinExistence type="predicted"/>
<protein>
    <submittedName>
        <fullName evidence="4">Thiol-disulfide oxidoreductase ResA</fullName>
    </submittedName>
</protein>
<reference evidence="4 5" key="1">
    <citation type="submission" date="2019-02" db="EMBL/GenBank/DDBJ databases">
        <title>Deep-cultivation of Planctomycetes and their phenomic and genomic characterization uncovers novel biology.</title>
        <authorList>
            <person name="Wiegand S."/>
            <person name="Jogler M."/>
            <person name="Boedeker C."/>
            <person name="Pinto D."/>
            <person name="Vollmers J."/>
            <person name="Rivas-Marin E."/>
            <person name="Kohn T."/>
            <person name="Peeters S.H."/>
            <person name="Heuer A."/>
            <person name="Rast P."/>
            <person name="Oberbeckmann S."/>
            <person name="Bunk B."/>
            <person name="Jeske O."/>
            <person name="Meyerdierks A."/>
            <person name="Storesund J.E."/>
            <person name="Kallscheuer N."/>
            <person name="Luecker S."/>
            <person name="Lage O.M."/>
            <person name="Pohl T."/>
            <person name="Merkel B.J."/>
            <person name="Hornburger P."/>
            <person name="Mueller R.-W."/>
            <person name="Bruemmer F."/>
            <person name="Labrenz M."/>
            <person name="Spormann A.M."/>
            <person name="Op den Camp H."/>
            <person name="Overmann J."/>
            <person name="Amann R."/>
            <person name="Jetten M.S.M."/>
            <person name="Mascher T."/>
            <person name="Medema M.H."/>
            <person name="Devos D.P."/>
            <person name="Kaster A.-K."/>
            <person name="Ovreas L."/>
            <person name="Rohde M."/>
            <person name="Galperin M.Y."/>
            <person name="Jogler C."/>
        </authorList>
    </citation>
    <scope>NUCLEOTIDE SEQUENCE [LARGE SCALE GENOMIC DNA]</scope>
    <source>
        <strain evidence="4 5">SV_7m_r</strain>
    </source>
</reference>
<evidence type="ECO:0000313" key="4">
    <source>
        <dbReference type="EMBL" id="QDT59786.1"/>
    </source>
</evidence>
<evidence type="ECO:0000256" key="1">
    <source>
        <dbReference type="SAM" id="MobiDB-lite"/>
    </source>
</evidence>
<dbReference type="InterPro" id="IPR050553">
    <property type="entry name" value="Thioredoxin_ResA/DsbE_sf"/>
</dbReference>